<protein>
    <recommendedName>
        <fullName evidence="11">ComEC family competence protein</fullName>
    </recommendedName>
</protein>
<evidence type="ECO:0000256" key="1">
    <source>
        <dbReference type="ARBA" id="ARBA00004651"/>
    </source>
</evidence>
<comment type="caution">
    <text evidence="9">The sequence shown here is derived from an EMBL/GenBank/DDBJ whole genome shotgun (WGS) entry which is preliminary data.</text>
</comment>
<dbReference type="PANTHER" id="PTHR30619:SF1">
    <property type="entry name" value="RECOMBINATION PROTEIN 2"/>
    <property type="match status" value="1"/>
</dbReference>
<dbReference type="RefSeq" id="WP_189412108.1">
    <property type="nucleotide sequence ID" value="NZ_BMYJ01000008.1"/>
</dbReference>
<reference evidence="9" key="1">
    <citation type="journal article" date="2014" name="Int. J. Syst. Evol. Microbiol.">
        <title>Complete genome sequence of Corynebacterium casei LMG S-19264T (=DSM 44701T), isolated from a smear-ripened cheese.</title>
        <authorList>
            <consortium name="US DOE Joint Genome Institute (JGI-PGF)"/>
            <person name="Walter F."/>
            <person name="Albersmeier A."/>
            <person name="Kalinowski J."/>
            <person name="Ruckert C."/>
        </authorList>
    </citation>
    <scope>NUCLEOTIDE SEQUENCE</scope>
    <source>
        <strain evidence="9">KCTC 23310</strain>
    </source>
</reference>
<evidence type="ECO:0000313" key="10">
    <source>
        <dbReference type="Proteomes" id="UP000638981"/>
    </source>
</evidence>
<comment type="subcellular location">
    <subcellularLocation>
        <location evidence="1">Cell membrane</location>
        <topology evidence="1">Multi-pass membrane protein</topology>
    </subcellularLocation>
</comment>
<gene>
    <name evidence="9" type="ORF">GCM10007315_25870</name>
</gene>
<dbReference type="PANTHER" id="PTHR30619">
    <property type="entry name" value="DNA INTERNALIZATION/COMPETENCE PROTEIN COMEC/REC2"/>
    <property type="match status" value="1"/>
</dbReference>
<evidence type="ECO:0000256" key="3">
    <source>
        <dbReference type="ARBA" id="ARBA00022692"/>
    </source>
</evidence>
<evidence type="ECO:0008006" key="11">
    <source>
        <dbReference type="Google" id="ProtNLM"/>
    </source>
</evidence>
<dbReference type="Proteomes" id="UP000638981">
    <property type="component" value="Unassembled WGS sequence"/>
</dbReference>
<dbReference type="AlphaFoldDB" id="A0A918WP06"/>
<evidence type="ECO:0000256" key="2">
    <source>
        <dbReference type="ARBA" id="ARBA00022475"/>
    </source>
</evidence>
<feature type="transmembrane region" description="Helical" evidence="6">
    <location>
        <begin position="28"/>
        <end position="46"/>
    </location>
</feature>
<dbReference type="GO" id="GO:0005886">
    <property type="term" value="C:plasma membrane"/>
    <property type="evidence" value="ECO:0007669"/>
    <property type="project" value="UniProtKB-SubCell"/>
</dbReference>
<keyword evidence="4 6" id="KW-1133">Transmembrane helix</keyword>
<feature type="transmembrane region" description="Helical" evidence="6">
    <location>
        <begin position="448"/>
        <end position="475"/>
    </location>
</feature>
<accession>A0A918WP06</accession>
<organism evidence="9 10">
    <name type="scientific">Neogemmobacter tilapiae</name>
    <dbReference type="NCBI Taxonomy" id="875041"/>
    <lineage>
        <taxon>Bacteria</taxon>
        <taxon>Pseudomonadati</taxon>
        <taxon>Pseudomonadota</taxon>
        <taxon>Alphaproteobacteria</taxon>
        <taxon>Rhodobacterales</taxon>
        <taxon>Paracoccaceae</taxon>
        <taxon>Neogemmobacter</taxon>
    </lineage>
</organism>
<evidence type="ECO:0000259" key="8">
    <source>
        <dbReference type="Pfam" id="PF13567"/>
    </source>
</evidence>
<feature type="transmembrane region" description="Helical" evidence="6">
    <location>
        <begin position="308"/>
        <end position="330"/>
    </location>
</feature>
<evidence type="ECO:0000259" key="7">
    <source>
        <dbReference type="Pfam" id="PF03772"/>
    </source>
</evidence>
<dbReference type="InterPro" id="IPR004477">
    <property type="entry name" value="ComEC_N"/>
</dbReference>
<evidence type="ECO:0000256" key="4">
    <source>
        <dbReference type="ARBA" id="ARBA00022989"/>
    </source>
</evidence>
<dbReference type="Pfam" id="PF13567">
    <property type="entry name" value="DUF4131"/>
    <property type="match status" value="1"/>
</dbReference>
<feature type="domain" description="ComEC/Rec2-related protein" evidence="7">
    <location>
        <begin position="247"/>
        <end position="524"/>
    </location>
</feature>
<evidence type="ECO:0000256" key="6">
    <source>
        <dbReference type="SAM" id="Phobius"/>
    </source>
</evidence>
<feature type="transmembrane region" description="Helical" evidence="6">
    <location>
        <begin position="270"/>
        <end position="296"/>
    </location>
</feature>
<evidence type="ECO:0000256" key="5">
    <source>
        <dbReference type="ARBA" id="ARBA00023136"/>
    </source>
</evidence>
<sequence length="701" mass="75250">MLGINWGRTGLWDRALRPLDALAAQPRGLFPFVPVLIGTGVGLWFQGAEEPGLAFYAVIGLAVVALLWIGLRAEDRLRILCLGLVCLLIGPLAGGLRVYLVAAPMLDFRYYGPVQGRVTEIDRSQSDALRLTLDLVVLEDVAPDRTPLRVRLSLHGEDVGDFLPGQVVITTGHLTAPQGPAEPGTFDFRRMAFFDQLGAVGYTASPVLLWEQPKGATQGINRLRSHLSNAMMAAMPGDAGAFASGVMTGDRSGLSLEAVQALRDSSLAHLLAISGMNMAFISAFVFALIRYGIALIPPFALRVNAKKVAAVLAFGVALFYLLLSGANVATERAFIMVTVMLGAVLLDRRALTLRSVAISAVILLLWQPESLLEPGFQMSYAATVALIVGFGAMDRQAMRGRLPWWGMPFYTLILSSVLGGFATAPYAAAHFNRFTDYGLLANLLTVPVMGAVVMPAGAIAALLAPFGLAALPLWVMEQGSRWILFVAHWVAGWEGSVTGLPTPSPLAVPLITLGGLWLIVWQSRARHFGWLPLVLALILWMQHERPLALVDAEGGVVGILTAEGRAISAPKGAGFTVKSWLENDGDLAGQEAAAERPGFEGPKTTRGFRLGEWRGMILTGKGAEGRLDEACASADLVVLADDTDAVPDGCHVIDRLLLRQTGPLALTLRPDGALRLEPTHLARRRWSVPEPAKGVMVWRNE</sequence>
<dbReference type="InterPro" id="IPR052159">
    <property type="entry name" value="Competence_DNA_uptake"/>
</dbReference>
<feature type="transmembrane region" description="Helical" evidence="6">
    <location>
        <begin position="405"/>
        <end position="428"/>
    </location>
</feature>
<dbReference type="NCBIfam" id="TIGR00360">
    <property type="entry name" value="ComEC_N-term"/>
    <property type="match status" value="1"/>
</dbReference>
<name>A0A918WP06_9RHOB</name>
<feature type="transmembrane region" description="Helical" evidence="6">
    <location>
        <begin position="351"/>
        <end position="368"/>
    </location>
</feature>
<keyword evidence="10" id="KW-1185">Reference proteome</keyword>
<keyword evidence="3 6" id="KW-0812">Transmembrane</keyword>
<dbReference type="Pfam" id="PF03772">
    <property type="entry name" value="Competence"/>
    <property type="match status" value="1"/>
</dbReference>
<reference evidence="9" key="2">
    <citation type="submission" date="2020-09" db="EMBL/GenBank/DDBJ databases">
        <authorList>
            <person name="Sun Q."/>
            <person name="Kim S."/>
        </authorList>
    </citation>
    <scope>NUCLEOTIDE SEQUENCE</scope>
    <source>
        <strain evidence="9">KCTC 23310</strain>
    </source>
</reference>
<keyword evidence="5 6" id="KW-0472">Membrane</keyword>
<feature type="transmembrane region" description="Helical" evidence="6">
    <location>
        <begin position="374"/>
        <end position="393"/>
    </location>
</feature>
<feature type="domain" description="DUF4131" evidence="8">
    <location>
        <begin position="56"/>
        <end position="207"/>
    </location>
</feature>
<dbReference type="InterPro" id="IPR025405">
    <property type="entry name" value="DUF4131"/>
</dbReference>
<evidence type="ECO:0000313" key="9">
    <source>
        <dbReference type="EMBL" id="GHC60801.1"/>
    </source>
</evidence>
<proteinExistence type="predicted"/>
<keyword evidence="2" id="KW-1003">Cell membrane</keyword>
<feature type="transmembrane region" description="Helical" evidence="6">
    <location>
        <begin position="77"/>
        <end position="100"/>
    </location>
</feature>
<dbReference type="EMBL" id="BMYJ01000008">
    <property type="protein sequence ID" value="GHC60801.1"/>
    <property type="molecule type" value="Genomic_DNA"/>
</dbReference>
<feature type="transmembrane region" description="Helical" evidence="6">
    <location>
        <begin position="53"/>
        <end position="71"/>
    </location>
</feature>